<dbReference type="AlphaFoldDB" id="A0A4R3KLS8"/>
<organism evidence="1 2">
    <name type="scientific">Tepidibacillus fermentans</name>
    <dbReference type="NCBI Taxonomy" id="1281767"/>
    <lineage>
        <taxon>Bacteria</taxon>
        <taxon>Bacillati</taxon>
        <taxon>Bacillota</taxon>
        <taxon>Bacilli</taxon>
        <taxon>Bacillales</taxon>
        <taxon>Bacillaceae</taxon>
        <taxon>Tepidibacillus</taxon>
    </lineage>
</organism>
<keyword evidence="2" id="KW-1185">Reference proteome</keyword>
<dbReference type="InterPro" id="IPR022453">
    <property type="entry name" value="Znf_MqsA-type"/>
</dbReference>
<dbReference type="NCBIfam" id="TIGR03831">
    <property type="entry name" value="YgiT_finger"/>
    <property type="match status" value="1"/>
</dbReference>
<protein>
    <submittedName>
        <fullName evidence="1">YgiT-type zinc finger domain-containing protein</fullName>
    </submittedName>
</protein>
<sequence length="94" mass="11116">MHEYNLDCKGAFRMERITLERKVHYNDVQLKVDNFPIKKCNKCGEEVFGLTDLVMLDLFALESNAGEQIHVDFSVIKERFKDKDLMEEVLKYKN</sequence>
<evidence type="ECO:0000313" key="2">
    <source>
        <dbReference type="Proteomes" id="UP000295788"/>
    </source>
</evidence>
<dbReference type="EMBL" id="SMAB01000001">
    <property type="protein sequence ID" value="TCS84550.1"/>
    <property type="molecule type" value="Genomic_DNA"/>
</dbReference>
<dbReference type="Proteomes" id="UP000295788">
    <property type="component" value="Unassembled WGS sequence"/>
</dbReference>
<accession>A0A4R3KLS8</accession>
<reference evidence="1 2" key="1">
    <citation type="submission" date="2019-03" db="EMBL/GenBank/DDBJ databases">
        <title>Genomic Encyclopedia of Type Strains, Phase IV (KMG-IV): sequencing the most valuable type-strain genomes for metagenomic binning, comparative biology and taxonomic classification.</title>
        <authorList>
            <person name="Goeker M."/>
        </authorList>
    </citation>
    <scope>NUCLEOTIDE SEQUENCE [LARGE SCALE GENOMIC DNA]</scope>
    <source>
        <strain evidence="1 2">DSM 23802</strain>
    </source>
</reference>
<dbReference type="RefSeq" id="WP_132766774.1">
    <property type="nucleotide sequence ID" value="NZ_SMAB01000001.1"/>
</dbReference>
<proteinExistence type="predicted"/>
<evidence type="ECO:0000313" key="1">
    <source>
        <dbReference type="EMBL" id="TCS84550.1"/>
    </source>
</evidence>
<name>A0A4R3KLS8_9BACI</name>
<comment type="caution">
    <text evidence="1">The sequence shown here is derived from an EMBL/GenBank/DDBJ whole genome shotgun (WGS) entry which is preliminary data.</text>
</comment>
<gene>
    <name evidence="1" type="ORF">EDD72_101219</name>
</gene>